<dbReference type="Gene3D" id="3.60.60.10">
    <property type="entry name" value="Penicillin V Acylase, Chain A"/>
    <property type="match status" value="1"/>
</dbReference>
<dbReference type="EMBL" id="QMIG01000019">
    <property type="protein sequence ID" value="RAW11584.1"/>
    <property type="molecule type" value="Genomic_DNA"/>
</dbReference>
<comment type="caution">
    <text evidence="2">The sequence shown here is derived from an EMBL/GenBank/DDBJ whole genome shotgun (WGS) entry which is preliminary data.</text>
</comment>
<dbReference type="InterPro" id="IPR005079">
    <property type="entry name" value="Peptidase_C45_hydrolase"/>
</dbReference>
<proteinExistence type="predicted"/>
<evidence type="ECO:0000259" key="1">
    <source>
        <dbReference type="Pfam" id="PF03417"/>
    </source>
</evidence>
<dbReference type="RefSeq" id="WP_112259354.1">
    <property type="nucleotide sequence ID" value="NZ_QMIG01000019.1"/>
</dbReference>
<dbReference type="NCBIfam" id="NF040521">
    <property type="entry name" value="C45_proenzyme"/>
    <property type="match status" value="1"/>
</dbReference>
<dbReference type="AlphaFoldDB" id="A0A329QGU4"/>
<sequence>MNPASIPTFESTETDPWARGREFGLAWASDIEATCAGYADLFRAQGAADEQVRSWGLRAVGQLETWAPEMADEIAGIADGANLELWRIGALNARTEIIAALRARGGSECSASVVVPEHGAPRTIQTWDWRDTLRHVPVAWSYDTGAGRAVRGFTEFGLLGKIGVNSDRVGVHFNILRHVSDHADIGVPVHAVARRILDRAGNIDDATTIARSAWTSASSVISVVAVENGRGRVRGLELCPDGVGVVEPDADGFYAHTNHFLDSELASGELQGIERPGTYQRLRHLRSHIDGLASEDLDRRVAAMRSHAVDGAAVCCHASPEEPFHERSETLATISLDLDVGQLWLHRGGPCQVSARTWQRC</sequence>
<dbReference type="OrthoDB" id="8109453at2"/>
<gene>
    <name evidence="2" type="ORF">DPM12_16015</name>
</gene>
<dbReference type="PANTHER" id="PTHR34180">
    <property type="entry name" value="PEPTIDASE C45"/>
    <property type="match status" value="1"/>
</dbReference>
<dbReference type="InterPro" id="IPR047801">
    <property type="entry name" value="Peptidase_C45"/>
</dbReference>
<accession>A0A329QGU4</accession>
<dbReference type="Proteomes" id="UP000250462">
    <property type="component" value="Unassembled WGS sequence"/>
</dbReference>
<dbReference type="InterPro" id="IPR047794">
    <property type="entry name" value="C45_proenzyme-like"/>
</dbReference>
<feature type="domain" description="Peptidase C45 hydrolase" evidence="1">
    <location>
        <begin position="161"/>
        <end position="349"/>
    </location>
</feature>
<protein>
    <submittedName>
        <fullName evidence="2">Peptidase C45</fullName>
    </submittedName>
</protein>
<dbReference type="Pfam" id="PF03417">
    <property type="entry name" value="AAT"/>
    <property type="match status" value="1"/>
</dbReference>
<keyword evidence="3" id="KW-1185">Reference proteome</keyword>
<reference evidence="2 3" key="1">
    <citation type="submission" date="2018-06" db="EMBL/GenBank/DDBJ databases">
        <title>Phytoactinopolyspora halophila sp. nov., a novel halophilic actinomycete isolated from a saline soil in China.</title>
        <authorList>
            <person name="Tang S.-K."/>
        </authorList>
    </citation>
    <scope>NUCLEOTIDE SEQUENCE [LARGE SCALE GENOMIC DNA]</scope>
    <source>
        <strain evidence="2 3">YIM 96934</strain>
    </source>
</reference>
<dbReference type="Gene3D" id="1.10.10.2120">
    <property type="match status" value="1"/>
</dbReference>
<name>A0A329QGU4_9ACTN</name>
<evidence type="ECO:0000313" key="3">
    <source>
        <dbReference type="Proteomes" id="UP000250462"/>
    </source>
</evidence>
<evidence type="ECO:0000313" key="2">
    <source>
        <dbReference type="EMBL" id="RAW11584.1"/>
    </source>
</evidence>
<organism evidence="2 3">
    <name type="scientific">Phytoactinopolyspora halophila</name>
    <dbReference type="NCBI Taxonomy" id="1981511"/>
    <lineage>
        <taxon>Bacteria</taxon>
        <taxon>Bacillati</taxon>
        <taxon>Actinomycetota</taxon>
        <taxon>Actinomycetes</taxon>
        <taxon>Jiangellales</taxon>
        <taxon>Jiangellaceae</taxon>
        <taxon>Phytoactinopolyspora</taxon>
    </lineage>
</organism>
<dbReference type="PANTHER" id="PTHR34180:SF1">
    <property type="entry name" value="BETA-ALANYL-DOPAMINE_CARCININE HYDROLASE"/>
    <property type="match status" value="1"/>
</dbReference>